<proteinExistence type="predicted"/>
<evidence type="ECO:0000313" key="1">
    <source>
        <dbReference type="EMBL" id="KJB71591.1"/>
    </source>
</evidence>
<dbReference type="Proteomes" id="UP000032304">
    <property type="component" value="Chromosome 11"/>
</dbReference>
<evidence type="ECO:0000313" key="2">
    <source>
        <dbReference type="Proteomes" id="UP000032304"/>
    </source>
</evidence>
<gene>
    <name evidence="1" type="ORF">B456_011G1315002</name>
</gene>
<name>A0A0D2UTG9_GOSRA</name>
<dbReference type="AlphaFoldDB" id="A0A0D2UTG9"/>
<keyword evidence="2" id="KW-1185">Reference proteome</keyword>
<reference evidence="1 2" key="1">
    <citation type="journal article" date="2012" name="Nature">
        <title>Repeated polyploidization of Gossypium genomes and the evolution of spinnable cotton fibres.</title>
        <authorList>
            <person name="Paterson A.H."/>
            <person name="Wendel J.F."/>
            <person name="Gundlach H."/>
            <person name="Guo H."/>
            <person name="Jenkins J."/>
            <person name="Jin D."/>
            <person name="Llewellyn D."/>
            <person name="Showmaker K.C."/>
            <person name="Shu S."/>
            <person name="Udall J."/>
            <person name="Yoo M.J."/>
            <person name="Byers R."/>
            <person name="Chen W."/>
            <person name="Doron-Faigenboim A."/>
            <person name="Duke M.V."/>
            <person name="Gong L."/>
            <person name="Grimwood J."/>
            <person name="Grover C."/>
            <person name="Grupp K."/>
            <person name="Hu G."/>
            <person name="Lee T.H."/>
            <person name="Li J."/>
            <person name="Lin L."/>
            <person name="Liu T."/>
            <person name="Marler B.S."/>
            <person name="Page J.T."/>
            <person name="Roberts A.W."/>
            <person name="Romanel E."/>
            <person name="Sanders W.S."/>
            <person name="Szadkowski E."/>
            <person name="Tan X."/>
            <person name="Tang H."/>
            <person name="Xu C."/>
            <person name="Wang J."/>
            <person name="Wang Z."/>
            <person name="Zhang D."/>
            <person name="Zhang L."/>
            <person name="Ashrafi H."/>
            <person name="Bedon F."/>
            <person name="Bowers J.E."/>
            <person name="Brubaker C.L."/>
            <person name="Chee P.W."/>
            <person name="Das S."/>
            <person name="Gingle A.R."/>
            <person name="Haigler C.H."/>
            <person name="Harker D."/>
            <person name="Hoffmann L.V."/>
            <person name="Hovav R."/>
            <person name="Jones D.C."/>
            <person name="Lemke C."/>
            <person name="Mansoor S."/>
            <person name="ur Rahman M."/>
            <person name="Rainville L.N."/>
            <person name="Rambani A."/>
            <person name="Reddy U.K."/>
            <person name="Rong J.K."/>
            <person name="Saranga Y."/>
            <person name="Scheffler B.E."/>
            <person name="Scheffler J.A."/>
            <person name="Stelly D.M."/>
            <person name="Triplett B.A."/>
            <person name="Van Deynze A."/>
            <person name="Vaslin M.F."/>
            <person name="Waghmare V.N."/>
            <person name="Walford S.A."/>
            <person name="Wright R.J."/>
            <person name="Zaki E.A."/>
            <person name="Zhang T."/>
            <person name="Dennis E.S."/>
            <person name="Mayer K.F."/>
            <person name="Peterson D.G."/>
            <person name="Rokhsar D.S."/>
            <person name="Wang X."/>
            <person name="Schmutz J."/>
        </authorList>
    </citation>
    <scope>NUCLEOTIDE SEQUENCE [LARGE SCALE GENOMIC DNA]</scope>
</reference>
<dbReference type="Gramene" id="KJB71591">
    <property type="protein sequence ID" value="KJB71591"/>
    <property type="gene ID" value="B456_011G1315002"/>
</dbReference>
<protein>
    <submittedName>
        <fullName evidence="1">Uncharacterized protein</fullName>
    </submittedName>
</protein>
<feature type="non-terminal residue" evidence="1">
    <location>
        <position position="1"/>
    </location>
</feature>
<organism evidence="1 2">
    <name type="scientific">Gossypium raimondii</name>
    <name type="common">Peruvian cotton</name>
    <name type="synonym">Gossypium klotzschianum subsp. raimondii</name>
    <dbReference type="NCBI Taxonomy" id="29730"/>
    <lineage>
        <taxon>Eukaryota</taxon>
        <taxon>Viridiplantae</taxon>
        <taxon>Streptophyta</taxon>
        <taxon>Embryophyta</taxon>
        <taxon>Tracheophyta</taxon>
        <taxon>Spermatophyta</taxon>
        <taxon>Magnoliopsida</taxon>
        <taxon>eudicotyledons</taxon>
        <taxon>Gunneridae</taxon>
        <taxon>Pentapetalae</taxon>
        <taxon>rosids</taxon>
        <taxon>malvids</taxon>
        <taxon>Malvales</taxon>
        <taxon>Malvaceae</taxon>
        <taxon>Malvoideae</taxon>
        <taxon>Gossypium</taxon>
    </lineage>
</organism>
<dbReference type="EMBL" id="CM001750">
    <property type="protein sequence ID" value="KJB71591.1"/>
    <property type="molecule type" value="Genomic_DNA"/>
</dbReference>
<accession>A0A0D2UTG9</accession>
<sequence length="45" mass="5117">ENKICYLRSPPLPNTGRQDLLSLIPSAAKYKKTRSAIFDPLRCQL</sequence>